<evidence type="ECO:0000313" key="3">
    <source>
        <dbReference type="Proteomes" id="UP000054018"/>
    </source>
</evidence>
<keyword evidence="3" id="KW-1185">Reference proteome</keyword>
<organism evidence="2 3">
    <name type="scientific">Pisolithus microcarpus 441</name>
    <dbReference type="NCBI Taxonomy" id="765257"/>
    <lineage>
        <taxon>Eukaryota</taxon>
        <taxon>Fungi</taxon>
        <taxon>Dikarya</taxon>
        <taxon>Basidiomycota</taxon>
        <taxon>Agaricomycotina</taxon>
        <taxon>Agaricomycetes</taxon>
        <taxon>Agaricomycetidae</taxon>
        <taxon>Boletales</taxon>
        <taxon>Sclerodermatineae</taxon>
        <taxon>Pisolithaceae</taxon>
        <taxon>Pisolithus</taxon>
    </lineage>
</organism>
<feature type="region of interest" description="Disordered" evidence="1">
    <location>
        <begin position="290"/>
        <end position="369"/>
    </location>
</feature>
<feature type="compositionally biased region" description="Low complexity" evidence="1">
    <location>
        <begin position="11"/>
        <end position="27"/>
    </location>
</feature>
<dbReference type="EMBL" id="KN833725">
    <property type="protein sequence ID" value="KIK23533.1"/>
    <property type="molecule type" value="Genomic_DNA"/>
</dbReference>
<feature type="region of interest" description="Disordered" evidence="1">
    <location>
        <begin position="215"/>
        <end position="247"/>
    </location>
</feature>
<dbReference type="HOGENOM" id="CLU_484933_0_0_1"/>
<sequence length="562" mass="60993">MHNPNDATNVKSPRLLPLRSVSSLRKPLGPRQPSPRSGAAEKERRRPLRRLSHSPDRRLDKDELPAEASSHALDDTTTTRSVSPVHAALFPPTPTTSTISASKQLSGRPPRSRARALVDLTGFARNVDLSAHGVGAGATSKRPPRVKGGRARDQGAKGKYDSGVENDSSVVSHTNARGRVVTRKDVDKENLMRTTPPNIPARAQVLGDMAESRVPFGTHNMQNQSQNQSHGQSSFHPLAKSTPKDHDVTDVSVSLSALANLSIGTNVTRGSVRDRMMDWEKERTRLREMNRASTVLSRSCSDLATTAGSSDTNDPEDSDSEVKAEVEAEAEAQGHTIFMEHKPDPEVQKPDEVVKTKPSRDKSEVVGRKSVQTMHTTTTVISSTSGLATSTLTGGSGPLNAEKGQIEVAAIAVRASAQILSSCNGSLSALALDQKALGQDRQRARKSEEVLKGVDDNGLPVEVHRTSESALNGLKHSIKASIDKGVRLYKSSTLAQLTGRTTPVWCPTPEPIAIDFESRRSGEGRFSWENIRSEEEIAMDRMNLWIQSVESGFNWCHFSCEV</sequence>
<protein>
    <submittedName>
        <fullName evidence="2">Uncharacterized protein</fullName>
    </submittedName>
</protein>
<feature type="compositionally biased region" description="Basic and acidic residues" evidence="1">
    <location>
        <begin position="53"/>
        <end position="64"/>
    </location>
</feature>
<dbReference type="OrthoDB" id="68483at2759"/>
<reference evidence="3" key="2">
    <citation type="submission" date="2015-01" db="EMBL/GenBank/DDBJ databases">
        <title>Evolutionary Origins and Diversification of the Mycorrhizal Mutualists.</title>
        <authorList>
            <consortium name="DOE Joint Genome Institute"/>
            <consortium name="Mycorrhizal Genomics Consortium"/>
            <person name="Kohler A."/>
            <person name="Kuo A."/>
            <person name="Nagy L.G."/>
            <person name="Floudas D."/>
            <person name="Copeland A."/>
            <person name="Barry K.W."/>
            <person name="Cichocki N."/>
            <person name="Veneault-Fourrey C."/>
            <person name="LaButti K."/>
            <person name="Lindquist E.A."/>
            <person name="Lipzen A."/>
            <person name="Lundell T."/>
            <person name="Morin E."/>
            <person name="Murat C."/>
            <person name="Riley R."/>
            <person name="Ohm R."/>
            <person name="Sun H."/>
            <person name="Tunlid A."/>
            <person name="Henrissat B."/>
            <person name="Grigoriev I.V."/>
            <person name="Hibbett D.S."/>
            <person name="Martin F."/>
        </authorList>
    </citation>
    <scope>NUCLEOTIDE SEQUENCE [LARGE SCALE GENOMIC DNA]</scope>
    <source>
        <strain evidence="3">441</strain>
    </source>
</reference>
<reference evidence="2 3" key="1">
    <citation type="submission" date="2014-04" db="EMBL/GenBank/DDBJ databases">
        <authorList>
            <consortium name="DOE Joint Genome Institute"/>
            <person name="Kuo A."/>
            <person name="Kohler A."/>
            <person name="Costa M.D."/>
            <person name="Nagy L.G."/>
            <person name="Floudas D."/>
            <person name="Copeland A."/>
            <person name="Barry K.W."/>
            <person name="Cichocki N."/>
            <person name="Veneault-Fourrey C."/>
            <person name="LaButti K."/>
            <person name="Lindquist E.A."/>
            <person name="Lipzen A."/>
            <person name="Lundell T."/>
            <person name="Morin E."/>
            <person name="Murat C."/>
            <person name="Sun H."/>
            <person name="Tunlid A."/>
            <person name="Henrissat B."/>
            <person name="Grigoriev I.V."/>
            <person name="Hibbett D.S."/>
            <person name="Martin F."/>
            <person name="Nordberg H.P."/>
            <person name="Cantor M.N."/>
            <person name="Hua S.X."/>
        </authorList>
    </citation>
    <scope>NUCLEOTIDE SEQUENCE [LARGE SCALE GENOMIC DNA]</scope>
    <source>
        <strain evidence="2 3">441</strain>
    </source>
</reference>
<feature type="compositionally biased region" description="Basic and acidic residues" evidence="1">
    <location>
        <begin position="338"/>
        <end position="367"/>
    </location>
</feature>
<name>A0A0C9ZV73_9AGAM</name>
<feature type="compositionally biased region" description="Polar residues" evidence="1">
    <location>
        <begin position="291"/>
        <end position="312"/>
    </location>
</feature>
<feature type="compositionally biased region" description="Polar residues" evidence="1">
    <location>
        <begin position="165"/>
        <end position="175"/>
    </location>
</feature>
<gene>
    <name evidence="2" type="ORF">PISMIDRAFT_455717</name>
</gene>
<feature type="compositionally biased region" description="Polar residues" evidence="1">
    <location>
        <begin position="1"/>
        <end position="10"/>
    </location>
</feature>
<feature type="region of interest" description="Disordered" evidence="1">
    <location>
        <begin position="1"/>
        <end position="112"/>
    </location>
</feature>
<dbReference type="Proteomes" id="UP000054018">
    <property type="component" value="Unassembled WGS sequence"/>
</dbReference>
<proteinExistence type="predicted"/>
<feature type="compositionally biased region" description="Low complexity" evidence="1">
    <location>
        <begin position="219"/>
        <end position="236"/>
    </location>
</feature>
<feature type="compositionally biased region" description="Basic and acidic residues" evidence="1">
    <location>
        <begin position="150"/>
        <end position="162"/>
    </location>
</feature>
<accession>A0A0C9ZV73</accession>
<feature type="region of interest" description="Disordered" evidence="1">
    <location>
        <begin position="133"/>
        <end position="175"/>
    </location>
</feature>
<evidence type="ECO:0000313" key="2">
    <source>
        <dbReference type="EMBL" id="KIK23533.1"/>
    </source>
</evidence>
<dbReference type="AlphaFoldDB" id="A0A0C9ZV73"/>
<evidence type="ECO:0000256" key="1">
    <source>
        <dbReference type="SAM" id="MobiDB-lite"/>
    </source>
</evidence>